<keyword evidence="12" id="KW-0325">Glycoprotein</keyword>
<keyword evidence="8" id="KW-0967">Endosome</keyword>
<evidence type="ECO:0000256" key="6">
    <source>
        <dbReference type="ARBA" id="ARBA00022692"/>
    </source>
</evidence>
<organism evidence="21">
    <name type="scientific">Timema cristinae</name>
    <name type="common">Walking stick</name>
    <dbReference type="NCBI Taxonomy" id="61476"/>
    <lineage>
        <taxon>Eukaryota</taxon>
        <taxon>Metazoa</taxon>
        <taxon>Ecdysozoa</taxon>
        <taxon>Arthropoda</taxon>
        <taxon>Hexapoda</taxon>
        <taxon>Insecta</taxon>
        <taxon>Pterygota</taxon>
        <taxon>Neoptera</taxon>
        <taxon>Polyneoptera</taxon>
        <taxon>Phasmatodea</taxon>
        <taxon>Timematodea</taxon>
        <taxon>Timematoidea</taxon>
        <taxon>Timematidae</taxon>
        <taxon>Timema</taxon>
    </lineage>
</organism>
<dbReference type="InterPro" id="IPR002000">
    <property type="entry name" value="Lysosome-assoc_membr_glycop"/>
</dbReference>
<dbReference type="EMBL" id="OC329727">
    <property type="protein sequence ID" value="CAD7417089.1"/>
    <property type="molecule type" value="Genomic_DNA"/>
</dbReference>
<evidence type="ECO:0000256" key="16">
    <source>
        <dbReference type="ARBA" id="ARBA00053950"/>
    </source>
</evidence>
<dbReference type="PANTHER" id="PTHR11506:SF35">
    <property type="entry name" value="LYSOSOME-ASSOCIATED MEMBRANE GLYCOPROTEIN 5"/>
    <property type="match status" value="1"/>
</dbReference>
<evidence type="ECO:0000256" key="14">
    <source>
        <dbReference type="ARBA" id="ARBA00023329"/>
    </source>
</evidence>
<dbReference type="Pfam" id="PF01299">
    <property type="entry name" value="Lamp2-like_luminal"/>
    <property type="match status" value="1"/>
</dbReference>
<evidence type="ECO:0000256" key="1">
    <source>
        <dbReference type="ARBA" id="ARBA00004151"/>
    </source>
</evidence>
<comment type="function">
    <text evidence="16">Plays a role in short-term synaptic plasticity in a subset of GABAergic neurons in the brain.</text>
</comment>
<evidence type="ECO:0000259" key="20">
    <source>
        <dbReference type="Pfam" id="PF01299"/>
    </source>
</evidence>
<dbReference type="InterPro" id="IPR048528">
    <property type="entry name" value="Lamp2-like_luminal"/>
</dbReference>
<evidence type="ECO:0000256" key="9">
    <source>
        <dbReference type="ARBA" id="ARBA00022989"/>
    </source>
</evidence>
<evidence type="ECO:0000256" key="12">
    <source>
        <dbReference type="ARBA" id="ARBA00023180"/>
    </source>
</evidence>
<evidence type="ECO:0000256" key="3">
    <source>
        <dbReference type="ARBA" id="ARBA00004172"/>
    </source>
</evidence>
<dbReference type="GO" id="GO:0031902">
    <property type="term" value="C:late endosome membrane"/>
    <property type="evidence" value="ECO:0007669"/>
    <property type="project" value="TreeGrafter"/>
</dbReference>
<dbReference type="PANTHER" id="PTHR11506">
    <property type="entry name" value="LYSOSOME-ASSOCIATED MEMBRANE GLYCOPROTEIN"/>
    <property type="match status" value="1"/>
</dbReference>
<dbReference type="Gene3D" id="2.40.160.110">
    <property type="match status" value="1"/>
</dbReference>
<evidence type="ECO:0000256" key="4">
    <source>
        <dbReference type="ARBA" id="ARBA00004279"/>
    </source>
</evidence>
<keyword evidence="14" id="KW-0968">Cytoplasmic vesicle</keyword>
<keyword evidence="11" id="KW-0472">Membrane</keyword>
<keyword evidence="13" id="KW-0966">Cell projection</keyword>
<reference evidence="21" key="1">
    <citation type="submission" date="2020-11" db="EMBL/GenBank/DDBJ databases">
        <authorList>
            <person name="Tran Van P."/>
        </authorList>
    </citation>
    <scope>NUCLEOTIDE SEQUENCE</scope>
</reference>
<evidence type="ECO:0000256" key="19">
    <source>
        <dbReference type="ARBA" id="ARBA00076257"/>
    </source>
</evidence>
<evidence type="ECO:0000256" key="18">
    <source>
        <dbReference type="ARBA" id="ARBA00074379"/>
    </source>
</evidence>
<evidence type="ECO:0000256" key="5">
    <source>
        <dbReference type="ARBA" id="ARBA00009644"/>
    </source>
</evidence>
<evidence type="ECO:0000256" key="17">
    <source>
        <dbReference type="ARBA" id="ARBA00060492"/>
    </source>
</evidence>
<accession>A0A7R9DNZ1</accession>
<dbReference type="AlphaFoldDB" id="A0A7R9DNZ1"/>
<keyword evidence="7" id="KW-0732">Signal</keyword>
<keyword evidence="6" id="KW-0812">Transmembrane</keyword>
<evidence type="ECO:0000256" key="11">
    <source>
        <dbReference type="ARBA" id="ARBA00023136"/>
    </source>
</evidence>
<comment type="similarity">
    <text evidence="5">Belongs to the LAMP family.</text>
</comment>
<feature type="domain" description="Lysosome-associated membrane glycoprotein 2-like luminal" evidence="20">
    <location>
        <begin position="30"/>
        <end position="154"/>
    </location>
</feature>
<evidence type="ECO:0000256" key="7">
    <source>
        <dbReference type="ARBA" id="ARBA00022729"/>
    </source>
</evidence>
<protein>
    <recommendedName>
        <fullName evidence="18">Lysosome-associated membrane glycoprotein 5</fullName>
    </recommendedName>
    <alternativeName>
        <fullName evidence="19">Lysosome-associated membrane protein 5</fullName>
    </alternativeName>
</protein>
<gene>
    <name evidence="21" type="ORF">TCEB3V08_LOCUS12878</name>
</gene>
<dbReference type="GO" id="GO:0005886">
    <property type="term" value="C:plasma membrane"/>
    <property type="evidence" value="ECO:0007669"/>
    <property type="project" value="UniProtKB-SubCell"/>
</dbReference>
<keyword evidence="9" id="KW-1133">Transmembrane helix</keyword>
<name>A0A7R9DNZ1_TIMCR</name>
<evidence type="ECO:0000313" key="21">
    <source>
        <dbReference type="EMBL" id="CAD7417089.1"/>
    </source>
</evidence>
<evidence type="ECO:0000256" key="8">
    <source>
        <dbReference type="ARBA" id="ARBA00022753"/>
    </source>
</evidence>
<dbReference type="GO" id="GO:0072594">
    <property type="term" value="P:establishment of protein localization to organelle"/>
    <property type="evidence" value="ECO:0007669"/>
    <property type="project" value="TreeGrafter"/>
</dbReference>
<proteinExistence type="inferred from homology"/>
<keyword evidence="10" id="KW-0770">Synapse</keyword>
<sequence length="179" mass="19769">MGRLKFKPRSGELGGFFLDGSPISLSTQMQSSVVSIFIPATARSGGNCSGDRPYLSVLWEPSTSGGRILRDLDSNQLNLYMAQGTSTYFVDAIDLYLMMDAFPDAVEPVLSTNATNLRLFETSKQRSFTCSREEVVLMGRVELVVVNVRLQAFNNDSTVTDFHQGTPLAPFRAYTARYS</sequence>
<dbReference type="GO" id="GO:0005765">
    <property type="term" value="C:lysosomal membrane"/>
    <property type="evidence" value="ECO:0007669"/>
    <property type="project" value="TreeGrafter"/>
</dbReference>
<evidence type="ECO:0000256" key="2">
    <source>
        <dbReference type="ARBA" id="ARBA00004158"/>
    </source>
</evidence>
<comment type="subcellular location">
    <subcellularLocation>
        <location evidence="4">Cell projection</location>
        <location evidence="4">Dendrite</location>
    </subcellularLocation>
    <subcellularLocation>
        <location evidence="17">Cell projection</location>
        <location evidence="17">Growth cone membrane</location>
        <topology evidence="17">Single-pass type I membrane protein</topology>
    </subcellularLocation>
    <subcellularLocation>
        <location evidence="15">Cytoplasmic vesicle</location>
        <location evidence="15">Secretory vesicle</location>
        <location evidence="15">Synaptic vesicle membrane</location>
        <topology evidence="15">Single-pass type I membrane protein</topology>
    </subcellularLocation>
    <subcellularLocation>
        <location evidence="2">Early endosome membrane</location>
        <topology evidence="2">Single-pass type I membrane protein</topology>
    </subcellularLocation>
    <subcellularLocation>
        <location evidence="1">Endoplasmic reticulum-Golgi intermediate compartment membrane</location>
        <topology evidence="1">Single-pass type I membrane protein</topology>
    </subcellularLocation>
    <subcellularLocation>
        <location evidence="3">Recycling endosome</location>
    </subcellularLocation>
</comment>
<evidence type="ECO:0000256" key="10">
    <source>
        <dbReference type="ARBA" id="ARBA00023018"/>
    </source>
</evidence>
<evidence type="ECO:0000256" key="15">
    <source>
        <dbReference type="ARBA" id="ARBA00029428"/>
    </source>
</evidence>
<evidence type="ECO:0000256" key="13">
    <source>
        <dbReference type="ARBA" id="ARBA00023273"/>
    </source>
</evidence>